<name>A0ABT0L0B8_9GAMM</name>
<sequence>MKNISHGFTLVELMVTVVVAGILLTVGVPSLVSMYEGNRARSAISNIESTMLFARSQAVSYGSRVSVCPFNGSSCDADWTKGFSVFIDNGALGTLDATNGIQDTVLRTVDGVNNKDFIKSTQSRYTFNADGLVHLASGGTLVYCAGDKSNPDSRGITIGVSGRISAIETAVNCN</sequence>
<feature type="transmembrane region" description="Helical" evidence="11">
    <location>
        <begin position="13"/>
        <end position="32"/>
    </location>
</feature>
<gene>
    <name evidence="13" type="ORF">L2689_07325</name>
</gene>
<comment type="caution">
    <text evidence="13">The sequence shown here is derived from an EMBL/GenBank/DDBJ whole genome shotgun (WGS) entry which is preliminary data.</text>
</comment>
<evidence type="ECO:0000256" key="1">
    <source>
        <dbReference type="ARBA" id="ARBA00004377"/>
    </source>
</evidence>
<evidence type="ECO:0000256" key="10">
    <source>
        <dbReference type="ARBA" id="ARBA00030775"/>
    </source>
</evidence>
<protein>
    <recommendedName>
        <fullName evidence="2">Type II secretion system protein H</fullName>
    </recommendedName>
    <alternativeName>
        <fullName evidence="10">General secretion pathway protein H</fullName>
    </alternativeName>
</protein>
<evidence type="ECO:0000256" key="9">
    <source>
        <dbReference type="ARBA" id="ARBA00025772"/>
    </source>
</evidence>
<comment type="similarity">
    <text evidence="9">Belongs to the GSP H family.</text>
</comment>
<proteinExistence type="inferred from homology"/>
<evidence type="ECO:0000313" key="13">
    <source>
        <dbReference type="EMBL" id="MCL1117064.1"/>
    </source>
</evidence>
<dbReference type="EMBL" id="JAKILK010000002">
    <property type="protein sequence ID" value="MCL1117064.1"/>
    <property type="molecule type" value="Genomic_DNA"/>
</dbReference>
<dbReference type="Pfam" id="PF07963">
    <property type="entry name" value="N_methyl"/>
    <property type="match status" value="1"/>
</dbReference>
<evidence type="ECO:0000256" key="7">
    <source>
        <dbReference type="ARBA" id="ARBA00022989"/>
    </source>
</evidence>
<comment type="subcellular location">
    <subcellularLocation>
        <location evidence="1">Cell inner membrane</location>
        <topology evidence="1">Single-pass membrane protein</topology>
    </subcellularLocation>
</comment>
<keyword evidence="14" id="KW-1185">Reference proteome</keyword>
<dbReference type="InterPro" id="IPR022346">
    <property type="entry name" value="T2SS_GspH"/>
</dbReference>
<dbReference type="Pfam" id="PF12019">
    <property type="entry name" value="GspH"/>
    <property type="match status" value="1"/>
</dbReference>
<organism evidence="13 14">
    <name type="scientific">Shewanella aestuarii</name>
    <dbReference type="NCBI Taxonomy" id="1028752"/>
    <lineage>
        <taxon>Bacteria</taxon>
        <taxon>Pseudomonadati</taxon>
        <taxon>Pseudomonadota</taxon>
        <taxon>Gammaproteobacteria</taxon>
        <taxon>Alteromonadales</taxon>
        <taxon>Shewanellaceae</taxon>
        <taxon>Shewanella</taxon>
    </lineage>
</organism>
<evidence type="ECO:0000313" key="14">
    <source>
        <dbReference type="Proteomes" id="UP001203212"/>
    </source>
</evidence>
<evidence type="ECO:0000256" key="6">
    <source>
        <dbReference type="ARBA" id="ARBA00022692"/>
    </source>
</evidence>
<evidence type="ECO:0000256" key="11">
    <source>
        <dbReference type="SAM" id="Phobius"/>
    </source>
</evidence>
<dbReference type="PROSITE" id="PS00409">
    <property type="entry name" value="PROKAR_NTER_METHYL"/>
    <property type="match status" value="1"/>
</dbReference>
<keyword evidence="7 11" id="KW-1133">Transmembrane helix</keyword>
<evidence type="ECO:0000256" key="4">
    <source>
        <dbReference type="ARBA" id="ARBA00022481"/>
    </source>
</evidence>
<evidence type="ECO:0000256" key="3">
    <source>
        <dbReference type="ARBA" id="ARBA00022475"/>
    </source>
</evidence>
<evidence type="ECO:0000256" key="8">
    <source>
        <dbReference type="ARBA" id="ARBA00023136"/>
    </source>
</evidence>
<keyword evidence="6 11" id="KW-0812">Transmembrane</keyword>
<evidence type="ECO:0000256" key="5">
    <source>
        <dbReference type="ARBA" id="ARBA00022519"/>
    </source>
</evidence>
<accession>A0ABT0L0B8</accession>
<keyword evidence="8 11" id="KW-0472">Membrane</keyword>
<dbReference type="InterPro" id="IPR012902">
    <property type="entry name" value="N_methyl_site"/>
</dbReference>
<dbReference type="NCBIfam" id="TIGR02532">
    <property type="entry name" value="IV_pilin_GFxxxE"/>
    <property type="match status" value="1"/>
</dbReference>
<dbReference type="RefSeq" id="WP_188841255.1">
    <property type="nucleotide sequence ID" value="NZ_BMOT01000006.1"/>
</dbReference>
<dbReference type="SUPFAM" id="SSF54523">
    <property type="entry name" value="Pili subunits"/>
    <property type="match status" value="1"/>
</dbReference>
<dbReference type="Gene3D" id="3.55.40.10">
    <property type="entry name" value="minor pseudopilin epsh domain"/>
    <property type="match status" value="1"/>
</dbReference>
<dbReference type="Proteomes" id="UP001203212">
    <property type="component" value="Unassembled WGS sequence"/>
</dbReference>
<reference evidence="13 14" key="1">
    <citation type="submission" date="2022-01" db="EMBL/GenBank/DDBJ databases">
        <title>Whole genome-based taxonomy of the Shewanellaceae.</title>
        <authorList>
            <person name="Martin-Rodriguez A.J."/>
        </authorList>
    </citation>
    <scope>NUCLEOTIDE SEQUENCE [LARGE SCALE GENOMIC DNA]</scope>
    <source>
        <strain evidence="13 14">JCM 17801</strain>
    </source>
</reference>
<keyword evidence="4" id="KW-0488">Methylation</keyword>
<dbReference type="InterPro" id="IPR045584">
    <property type="entry name" value="Pilin-like"/>
</dbReference>
<keyword evidence="3" id="KW-1003">Cell membrane</keyword>
<keyword evidence="5" id="KW-0997">Cell inner membrane</keyword>
<feature type="domain" description="General secretion pathway GspH" evidence="12">
    <location>
        <begin position="44"/>
        <end position="162"/>
    </location>
</feature>
<evidence type="ECO:0000256" key="2">
    <source>
        <dbReference type="ARBA" id="ARBA00021549"/>
    </source>
</evidence>
<evidence type="ECO:0000259" key="12">
    <source>
        <dbReference type="Pfam" id="PF12019"/>
    </source>
</evidence>